<dbReference type="GeneID" id="43648717"/>
<evidence type="ECO:0008006" key="4">
    <source>
        <dbReference type="Google" id="ProtNLM"/>
    </source>
</evidence>
<gene>
    <name evidence="2" type="ORF">BDV27DRAFT_100686</name>
</gene>
<reference evidence="2 3" key="1">
    <citation type="submission" date="2019-04" db="EMBL/GenBank/DDBJ databases">
        <title>Friends and foes A comparative genomics studyof 23 Aspergillus species from section Flavi.</title>
        <authorList>
            <consortium name="DOE Joint Genome Institute"/>
            <person name="Kjaerbolling I."/>
            <person name="Vesth T."/>
            <person name="Frisvad J.C."/>
            <person name="Nybo J.L."/>
            <person name="Theobald S."/>
            <person name="Kildgaard S."/>
            <person name="Isbrandt T."/>
            <person name="Kuo A."/>
            <person name="Sato A."/>
            <person name="Lyhne E.K."/>
            <person name="Kogle M.E."/>
            <person name="Wiebenga A."/>
            <person name="Kun R.S."/>
            <person name="Lubbers R.J."/>
            <person name="Makela M.R."/>
            <person name="Barry K."/>
            <person name="Chovatia M."/>
            <person name="Clum A."/>
            <person name="Daum C."/>
            <person name="Haridas S."/>
            <person name="He G."/>
            <person name="LaButti K."/>
            <person name="Lipzen A."/>
            <person name="Mondo S."/>
            <person name="Riley R."/>
            <person name="Salamov A."/>
            <person name="Simmons B.A."/>
            <person name="Magnuson J.K."/>
            <person name="Henrissat B."/>
            <person name="Mortensen U.H."/>
            <person name="Larsen T.O."/>
            <person name="Devries R.P."/>
            <person name="Grigoriev I.V."/>
            <person name="Machida M."/>
            <person name="Baker S.E."/>
            <person name="Andersen M.R."/>
        </authorList>
    </citation>
    <scope>NUCLEOTIDE SEQUENCE [LARGE SCALE GENOMIC DNA]</scope>
    <source>
        <strain evidence="2 3">CBS 763.97</strain>
    </source>
</reference>
<feature type="region of interest" description="Disordered" evidence="1">
    <location>
        <begin position="1"/>
        <end position="36"/>
    </location>
</feature>
<sequence length="334" mass="37439">MSEPDRQQDGCLDAPAGTERGAGTTHSTNPDPRRVGNCRPWSIVSAGLRATDITIHKINTLISSSIGQDTALGSIEYLSHALHYFLLSRIWQKVKARIYALLRVIQRRQTTPCHGLSTPTQIKTTAWSPLLSLSSLMFDTRCTLRLLGLFSIWAWGSETTKAPTADRIVRELTRLQLVATTSYQLLENVAFLMSKNVLPEKLWRRFDSEKLYSWSLLSLCVHMMLQLGKLWRESVLRKRADQKAVSSTNGQINMIDKEAESTIEADDNDTDILTRREEIHAARKSLVSSLTWGALCAHWGMPAGIGIPESFIGALSFVADAWELRDTWISIEVS</sequence>
<name>A0A5N7A8S0_9EURO</name>
<dbReference type="EMBL" id="ML737625">
    <property type="protein sequence ID" value="KAE8365748.1"/>
    <property type="molecule type" value="Genomic_DNA"/>
</dbReference>
<proteinExistence type="predicted"/>
<dbReference type="PANTHER" id="PTHR12652:SF25">
    <property type="entry name" value="MICROBODY (PEROXISOME) PROLIFERATION PROTEIN PEROXIN 11C (EUROFUNG)"/>
    <property type="match status" value="1"/>
</dbReference>
<keyword evidence="3" id="KW-1185">Reference proteome</keyword>
<accession>A0A5N7A8S0</accession>
<organism evidence="2 3">
    <name type="scientific">Aspergillus caelatus</name>
    <dbReference type="NCBI Taxonomy" id="61420"/>
    <lineage>
        <taxon>Eukaryota</taxon>
        <taxon>Fungi</taxon>
        <taxon>Dikarya</taxon>
        <taxon>Ascomycota</taxon>
        <taxon>Pezizomycotina</taxon>
        <taxon>Eurotiomycetes</taxon>
        <taxon>Eurotiomycetidae</taxon>
        <taxon>Eurotiales</taxon>
        <taxon>Aspergillaceae</taxon>
        <taxon>Aspergillus</taxon>
        <taxon>Aspergillus subgen. Circumdati</taxon>
    </lineage>
</organism>
<evidence type="ECO:0000313" key="2">
    <source>
        <dbReference type="EMBL" id="KAE8365748.1"/>
    </source>
</evidence>
<dbReference type="OrthoDB" id="10005898at2759"/>
<evidence type="ECO:0000256" key="1">
    <source>
        <dbReference type="SAM" id="MobiDB-lite"/>
    </source>
</evidence>
<dbReference type="Proteomes" id="UP000326268">
    <property type="component" value="Unassembled WGS sequence"/>
</dbReference>
<dbReference type="AlphaFoldDB" id="A0A5N7A8S0"/>
<evidence type="ECO:0000313" key="3">
    <source>
        <dbReference type="Proteomes" id="UP000326268"/>
    </source>
</evidence>
<dbReference type="PANTHER" id="PTHR12652">
    <property type="entry name" value="PEROXISOMAL BIOGENESIS FACTOR 11"/>
    <property type="match status" value="1"/>
</dbReference>
<dbReference type="RefSeq" id="XP_031928829.1">
    <property type="nucleotide sequence ID" value="XM_032064271.1"/>
</dbReference>
<protein>
    <recommendedName>
        <fullName evidence="4">Peroxisomal biogenesis factor 11</fullName>
    </recommendedName>
</protein>